<dbReference type="SMART" id="SM00346">
    <property type="entry name" value="HTH_ICLR"/>
    <property type="match status" value="1"/>
</dbReference>
<keyword evidence="1" id="KW-0805">Transcription regulation</keyword>
<dbReference type="RefSeq" id="WP_158029568.1">
    <property type="nucleotide sequence ID" value="NZ_BMHG01000001.1"/>
</dbReference>
<dbReference type="OrthoDB" id="8479143at2"/>
<accession>A0A6H9WCG1</accession>
<evidence type="ECO:0000313" key="7">
    <source>
        <dbReference type="Proteomes" id="UP000431744"/>
    </source>
</evidence>
<dbReference type="InterPro" id="IPR005471">
    <property type="entry name" value="Tscrpt_reg_IclR_N"/>
</dbReference>
<dbReference type="EMBL" id="WBJY01000002">
    <property type="protein sequence ID" value="KAB1648373.1"/>
    <property type="molecule type" value="Genomic_DNA"/>
</dbReference>
<dbReference type="SUPFAM" id="SSF46785">
    <property type="entry name" value="Winged helix' DNA-binding domain"/>
    <property type="match status" value="1"/>
</dbReference>
<keyword evidence="3" id="KW-0804">Transcription</keyword>
<dbReference type="InterPro" id="IPR050707">
    <property type="entry name" value="HTH_MetabolicPath_Reg"/>
</dbReference>
<keyword evidence="2" id="KW-0238">DNA-binding</keyword>
<dbReference type="GO" id="GO:0003677">
    <property type="term" value="F:DNA binding"/>
    <property type="evidence" value="ECO:0007669"/>
    <property type="project" value="UniProtKB-KW"/>
</dbReference>
<protein>
    <submittedName>
        <fullName evidence="6">Helix-turn-helix domain-containing protein</fullName>
    </submittedName>
</protein>
<dbReference type="Pfam" id="PF09339">
    <property type="entry name" value="HTH_IclR"/>
    <property type="match status" value="1"/>
</dbReference>
<dbReference type="Proteomes" id="UP000431744">
    <property type="component" value="Unassembled WGS sequence"/>
</dbReference>
<feature type="domain" description="HTH iclR-type" evidence="4">
    <location>
        <begin position="14"/>
        <end position="75"/>
    </location>
</feature>
<name>A0A6H9WCG1_9MICO</name>
<dbReference type="AlphaFoldDB" id="A0A6H9WCG1"/>
<dbReference type="InterPro" id="IPR036390">
    <property type="entry name" value="WH_DNA-bd_sf"/>
</dbReference>
<keyword evidence="7" id="KW-1185">Reference proteome</keyword>
<feature type="domain" description="IclR-ED" evidence="5">
    <location>
        <begin position="76"/>
        <end position="268"/>
    </location>
</feature>
<proteinExistence type="predicted"/>
<evidence type="ECO:0000313" key="6">
    <source>
        <dbReference type="EMBL" id="KAB1648373.1"/>
    </source>
</evidence>
<comment type="caution">
    <text evidence="6">The sequence shown here is derived from an EMBL/GenBank/DDBJ whole genome shotgun (WGS) entry which is preliminary data.</text>
</comment>
<gene>
    <name evidence="6" type="ORF">F8O04_11840</name>
</gene>
<dbReference type="GO" id="GO:0003700">
    <property type="term" value="F:DNA-binding transcription factor activity"/>
    <property type="evidence" value="ECO:0007669"/>
    <property type="project" value="TreeGrafter"/>
</dbReference>
<dbReference type="PANTHER" id="PTHR30136:SF24">
    <property type="entry name" value="HTH-TYPE TRANSCRIPTIONAL REPRESSOR ALLR"/>
    <property type="match status" value="1"/>
</dbReference>
<dbReference type="Gene3D" id="3.30.450.40">
    <property type="match status" value="1"/>
</dbReference>
<evidence type="ECO:0000259" key="5">
    <source>
        <dbReference type="PROSITE" id="PS51078"/>
    </source>
</evidence>
<dbReference type="PROSITE" id="PS51078">
    <property type="entry name" value="ICLR_ED"/>
    <property type="match status" value="1"/>
</dbReference>
<evidence type="ECO:0000256" key="3">
    <source>
        <dbReference type="ARBA" id="ARBA00023163"/>
    </source>
</evidence>
<dbReference type="InterPro" id="IPR014757">
    <property type="entry name" value="Tscrpt_reg_IclR_C"/>
</dbReference>
<dbReference type="SUPFAM" id="SSF55781">
    <property type="entry name" value="GAF domain-like"/>
    <property type="match status" value="1"/>
</dbReference>
<evidence type="ECO:0000259" key="4">
    <source>
        <dbReference type="PROSITE" id="PS51077"/>
    </source>
</evidence>
<dbReference type="PROSITE" id="PS51077">
    <property type="entry name" value="HTH_ICLR"/>
    <property type="match status" value="1"/>
</dbReference>
<reference evidence="6 7" key="1">
    <citation type="submission" date="2019-09" db="EMBL/GenBank/DDBJ databases">
        <title>Phylogeny of genus Pseudoclavibacter and closely related genus.</title>
        <authorList>
            <person name="Li Y."/>
        </authorList>
    </citation>
    <scope>NUCLEOTIDE SEQUENCE [LARGE SCALE GENOMIC DNA]</scope>
    <source>
        <strain evidence="6 7">EGI 60007</strain>
    </source>
</reference>
<sequence>MAAAGTEAGGARDDGYLARVIRVLEVFDSELTALKVSAIAGAAELPLPTAYRIVGDLVSHGLLGRDVDGRIRLGSRLWELANRGSPLEGLREAARSELISVHTATGFHTNFAVLREGTVLVVDRIVADTDLRNRSITAARMSALRSSLGLAMLAHAPYAQLRLAIALELAELPEPSVGERDAFAVAEESAKRELDGVRRRGYAAQRGQQDTNTMGVAAPVLGERGLAVASIGVIMPVDTTHAAELAAAERLRHVAGRIADRIDQGQAGGAVSRPATRG</sequence>
<evidence type="ECO:0000256" key="2">
    <source>
        <dbReference type="ARBA" id="ARBA00023125"/>
    </source>
</evidence>
<dbReference type="InterPro" id="IPR036388">
    <property type="entry name" value="WH-like_DNA-bd_sf"/>
</dbReference>
<evidence type="ECO:0000256" key="1">
    <source>
        <dbReference type="ARBA" id="ARBA00023015"/>
    </source>
</evidence>
<dbReference type="GO" id="GO:0045892">
    <property type="term" value="P:negative regulation of DNA-templated transcription"/>
    <property type="evidence" value="ECO:0007669"/>
    <property type="project" value="TreeGrafter"/>
</dbReference>
<dbReference type="PANTHER" id="PTHR30136">
    <property type="entry name" value="HELIX-TURN-HELIX TRANSCRIPTIONAL REGULATOR, ICLR FAMILY"/>
    <property type="match status" value="1"/>
</dbReference>
<organism evidence="6 7">
    <name type="scientific">Pseudoclavibacter endophyticus</name>
    <dbReference type="NCBI Taxonomy" id="1778590"/>
    <lineage>
        <taxon>Bacteria</taxon>
        <taxon>Bacillati</taxon>
        <taxon>Actinomycetota</taxon>
        <taxon>Actinomycetes</taxon>
        <taxon>Micrococcales</taxon>
        <taxon>Microbacteriaceae</taxon>
        <taxon>Pseudoclavibacter</taxon>
    </lineage>
</organism>
<dbReference type="InterPro" id="IPR029016">
    <property type="entry name" value="GAF-like_dom_sf"/>
</dbReference>
<dbReference type="Pfam" id="PF01614">
    <property type="entry name" value="IclR_C"/>
    <property type="match status" value="1"/>
</dbReference>
<dbReference type="Gene3D" id="1.10.10.10">
    <property type="entry name" value="Winged helix-like DNA-binding domain superfamily/Winged helix DNA-binding domain"/>
    <property type="match status" value="1"/>
</dbReference>